<comment type="caution">
    <text evidence="3">The sequence shown here is derived from an EMBL/GenBank/DDBJ whole genome shotgun (WGS) entry which is preliminary data.</text>
</comment>
<gene>
    <name evidence="3" type="ORF">ABVK25_006351</name>
</gene>
<feature type="compositionally biased region" description="Basic and acidic residues" evidence="1">
    <location>
        <begin position="203"/>
        <end position="212"/>
    </location>
</feature>
<sequence length="347" mass="38063">MATLLVLILATLGSGTTNASPLPAAGSAPILTQTGLLPAYTGNGSPLQPSNPAPTGFLHAHTGNISPCPAFNARQYPRHNFTEHHGNHTHHHCEHGNRTVDGILRMLGGERHHDKNGTHHRYSGTHCHDRKPHHPSTSGHAKLLFPDGDRDHQEKNDTRRLHEGGYTFVELISRDVDDEAVPRYMEELEKHTVSPSSSSSSEVKPDKAKRDIDIDDEHVPASVKYMEFTDEEDIPAQVKYMEYDDQRATPPSSPDVRIETSKRGEEDDDGLTSWELLSKSDLSLFGKRGYSNCVVVAGGILCKKDSTQQSGESLDDGECKPLAQRVSGSELWLGDENAVPAHINGLD</sequence>
<feature type="chain" id="PRO_5046813363" evidence="2">
    <location>
        <begin position="20"/>
        <end position="347"/>
    </location>
</feature>
<reference evidence="3 4" key="1">
    <citation type="submission" date="2024-09" db="EMBL/GenBank/DDBJ databases">
        <title>Rethinking Asexuality: The Enigmatic Case of Functional Sexual Genes in Lepraria (Stereocaulaceae).</title>
        <authorList>
            <person name="Doellman M."/>
            <person name="Sun Y."/>
            <person name="Barcenas-Pena A."/>
            <person name="Lumbsch H.T."/>
            <person name="Grewe F."/>
        </authorList>
    </citation>
    <scope>NUCLEOTIDE SEQUENCE [LARGE SCALE GENOMIC DNA]</scope>
    <source>
        <strain evidence="3 4">Grewe 0041</strain>
    </source>
</reference>
<feature type="region of interest" description="Disordered" evidence="1">
    <location>
        <begin position="243"/>
        <end position="269"/>
    </location>
</feature>
<feature type="compositionally biased region" description="Basic and acidic residues" evidence="1">
    <location>
        <begin position="147"/>
        <end position="159"/>
    </location>
</feature>
<feature type="region of interest" description="Disordered" evidence="1">
    <location>
        <begin position="119"/>
        <end position="159"/>
    </location>
</feature>
<evidence type="ECO:0000256" key="1">
    <source>
        <dbReference type="SAM" id="MobiDB-lite"/>
    </source>
</evidence>
<proteinExistence type="predicted"/>
<keyword evidence="4" id="KW-1185">Reference proteome</keyword>
<feature type="region of interest" description="Disordered" evidence="1">
    <location>
        <begin position="188"/>
        <end position="215"/>
    </location>
</feature>
<protein>
    <submittedName>
        <fullName evidence="3">Uncharacterized protein</fullName>
    </submittedName>
</protein>
<keyword evidence="2" id="KW-0732">Signal</keyword>
<feature type="compositionally biased region" description="Basic and acidic residues" evidence="1">
    <location>
        <begin position="256"/>
        <end position="265"/>
    </location>
</feature>
<evidence type="ECO:0000313" key="3">
    <source>
        <dbReference type="EMBL" id="KAL2053357.1"/>
    </source>
</evidence>
<feature type="compositionally biased region" description="Basic residues" evidence="1">
    <location>
        <begin position="119"/>
        <end position="134"/>
    </location>
</feature>
<dbReference type="Proteomes" id="UP001590951">
    <property type="component" value="Unassembled WGS sequence"/>
</dbReference>
<organism evidence="3 4">
    <name type="scientific">Lepraria finkii</name>
    <dbReference type="NCBI Taxonomy" id="1340010"/>
    <lineage>
        <taxon>Eukaryota</taxon>
        <taxon>Fungi</taxon>
        <taxon>Dikarya</taxon>
        <taxon>Ascomycota</taxon>
        <taxon>Pezizomycotina</taxon>
        <taxon>Lecanoromycetes</taxon>
        <taxon>OSLEUM clade</taxon>
        <taxon>Lecanoromycetidae</taxon>
        <taxon>Lecanorales</taxon>
        <taxon>Lecanorineae</taxon>
        <taxon>Stereocaulaceae</taxon>
        <taxon>Lepraria</taxon>
    </lineage>
</organism>
<evidence type="ECO:0000256" key="2">
    <source>
        <dbReference type="SAM" id="SignalP"/>
    </source>
</evidence>
<evidence type="ECO:0000313" key="4">
    <source>
        <dbReference type="Proteomes" id="UP001590951"/>
    </source>
</evidence>
<feature type="signal peptide" evidence="2">
    <location>
        <begin position="1"/>
        <end position="19"/>
    </location>
</feature>
<dbReference type="EMBL" id="JBHFEH010000021">
    <property type="protein sequence ID" value="KAL2053357.1"/>
    <property type="molecule type" value="Genomic_DNA"/>
</dbReference>
<accession>A0ABR4B7K3</accession>
<name>A0ABR4B7K3_9LECA</name>